<evidence type="ECO:0000259" key="1">
    <source>
        <dbReference type="Pfam" id="PF08924"/>
    </source>
</evidence>
<dbReference type="InterPro" id="IPR017853">
    <property type="entry name" value="GH"/>
</dbReference>
<feature type="domain" description="Rv2525c-like glycoside hydrolase-like" evidence="1">
    <location>
        <begin position="246"/>
        <end position="408"/>
    </location>
</feature>
<evidence type="ECO:0000313" key="3">
    <source>
        <dbReference type="Proteomes" id="UP001144280"/>
    </source>
</evidence>
<dbReference type="Proteomes" id="UP001144280">
    <property type="component" value="Unassembled WGS sequence"/>
</dbReference>
<gene>
    <name evidence="2" type="ORF">Pa4123_70620</name>
</gene>
<dbReference type="EMBL" id="BSDI01000049">
    <property type="protein sequence ID" value="GLI01786.1"/>
    <property type="molecule type" value="Genomic_DNA"/>
</dbReference>
<dbReference type="InterPro" id="IPR015020">
    <property type="entry name" value="Rv2525c-like_Glyco_Hydro-like"/>
</dbReference>
<reference evidence="2" key="1">
    <citation type="submission" date="2022-12" db="EMBL/GenBank/DDBJ databases">
        <title>New Phytohabitans aurantiacus sp. RD004123 nov., an actinomycete isolated from soil.</title>
        <authorList>
            <person name="Triningsih D.W."/>
            <person name="Harunari E."/>
            <person name="Igarashi Y."/>
        </authorList>
    </citation>
    <scope>NUCLEOTIDE SEQUENCE</scope>
    <source>
        <strain evidence="2">RD004123</strain>
    </source>
</reference>
<protein>
    <recommendedName>
        <fullName evidence="1">Rv2525c-like glycoside hydrolase-like domain-containing protein</fullName>
    </recommendedName>
</protein>
<evidence type="ECO:0000313" key="2">
    <source>
        <dbReference type="EMBL" id="GLI01786.1"/>
    </source>
</evidence>
<accession>A0ABQ5R4V7</accession>
<dbReference type="Pfam" id="PF08924">
    <property type="entry name" value="Rv2525c_GlyHyd-like"/>
    <property type="match status" value="1"/>
</dbReference>
<comment type="caution">
    <text evidence="2">The sequence shown here is derived from an EMBL/GenBank/DDBJ whole genome shotgun (WGS) entry which is preliminary data.</text>
</comment>
<proteinExistence type="predicted"/>
<name>A0ABQ5R4V7_9ACTN</name>
<dbReference type="SUPFAM" id="SSF51445">
    <property type="entry name" value="(Trans)glycosidases"/>
    <property type="match status" value="1"/>
</dbReference>
<organism evidence="2 3">
    <name type="scientific">Phytohabitans aurantiacus</name>
    <dbReference type="NCBI Taxonomy" id="3016789"/>
    <lineage>
        <taxon>Bacteria</taxon>
        <taxon>Bacillati</taxon>
        <taxon>Actinomycetota</taxon>
        <taxon>Actinomycetes</taxon>
        <taxon>Micromonosporales</taxon>
        <taxon>Micromonosporaceae</taxon>
    </lineage>
</organism>
<sequence>MDVSPPLVGCVGGDSYDMVHNTHRSAPITDFAVFHQRPRGARDDREMRRFSTVETGRLGERIIKLAEKVRVRANLAEKDIYVTSGMDGDHGPRPHGSHHYGLHGKDGSRSAAVDFGGLNDNEPQTKEEHDMRAFARQWQKDLGNITLELIHTTPFRDDNGFYIKEGKRTDYGAATAKAHRDHIHVAMSEKQIAAAEKRLRATAVKSTTTTMRAASPNHAVSDRWNHHVGEKGLDYSFDRPSPHESWKAGYRFVMRYLSPPSNPKILTKSELDALLKRGFAVGLNWEFKEGDQLRGREGGRKDGKEALRQARALGAPKGLTIYFSADWDVQRGELAACKAYWKGAEEALKGEYRVGVYGGLRAVSAALDAGYRGWQAFAWSGGKWDSRAHIRQTKNNFKLDGASVDRNELRSLDAGLWGLADEEDMMIFGKVKGKAAVVKALQDHTYVDMKDWPAVKRVLEAGGGRLVEFDSKEQLEAVLGTKAT</sequence>
<dbReference type="Gene3D" id="3.20.20.80">
    <property type="entry name" value="Glycosidases"/>
    <property type="match status" value="1"/>
</dbReference>
<keyword evidence="3" id="KW-1185">Reference proteome</keyword>